<dbReference type="InterPro" id="IPR000980">
    <property type="entry name" value="SH2"/>
</dbReference>
<dbReference type="InterPro" id="IPR024159">
    <property type="entry name" value="Cbl_PTB"/>
</dbReference>
<dbReference type="GO" id="GO:0005509">
    <property type="term" value="F:calcium ion binding"/>
    <property type="evidence" value="ECO:0007669"/>
    <property type="project" value="InterPro"/>
</dbReference>
<feature type="region of interest" description="Disordered" evidence="5">
    <location>
        <begin position="427"/>
        <end position="452"/>
    </location>
</feature>
<evidence type="ECO:0000256" key="2">
    <source>
        <dbReference type="ARBA" id="ARBA00022837"/>
    </source>
</evidence>
<name>A0A2P6NRU7_9EUKA</name>
<evidence type="ECO:0000256" key="1">
    <source>
        <dbReference type="ARBA" id="ARBA00022723"/>
    </source>
</evidence>
<accession>A0A2P6NRU7</accession>
<dbReference type="STRING" id="1890364.A0A2P6NRU7"/>
<evidence type="ECO:0000256" key="3">
    <source>
        <dbReference type="PROSITE-ProRule" id="PRU00191"/>
    </source>
</evidence>
<dbReference type="CDD" id="cd00173">
    <property type="entry name" value="SH2"/>
    <property type="match status" value="2"/>
</dbReference>
<feature type="domain" description="SH2" evidence="6">
    <location>
        <begin position="240"/>
        <end position="333"/>
    </location>
</feature>
<organism evidence="8 9">
    <name type="scientific">Planoprotostelium fungivorum</name>
    <dbReference type="NCBI Taxonomy" id="1890364"/>
    <lineage>
        <taxon>Eukaryota</taxon>
        <taxon>Amoebozoa</taxon>
        <taxon>Evosea</taxon>
        <taxon>Variosea</taxon>
        <taxon>Cavosteliida</taxon>
        <taxon>Cavosteliaceae</taxon>
        <taxon>Planoprotostelium</taxon>
    </lineage>
</organism>
<feature type="compositionally biased region" description="Basic and acidic residues" evidence="5">
    <location>
        <begin position="439"/>
        <end position="448"/>
    </location>
</feature>
<dbReference type="SUPFAM" id="SSF47473">
    <property type="entry name" value="EF-hand"/>
    <property type="match status" value="1"/>
</dbReference>
<proteinExistence type="predicted"/>
<dbReference type="AlphaFoldDB" id="A0A2P6NRU7"/>
<dbReference type="InterPro" id="IPR014741">
    <property type="entry name" value="Adaptor_Cbl_EF_hand-like"/>
</dbReference>
<feature type="domain" description="Cbl-PTB" evidence="7">
    <location>
        <begin position="3"/>
        <end position="313"/>
    </location>
</feature>
<keyword evidence="1" id="KW-0479">Metal-binding</keyword>
<dbReference type="Gene3D" id="1.10.238.10">
    <property type="entry name" value="EF-hand"/>
    <property type="match status" value="1"/>
</dbReference>
<dbReference type="SUPFAM" id="SSF55550">
    <property type="entry name" value="SH2 domain"/>
    <property type="match status" value="2"/>
</dbReference>
<dbReference type="EMBL" id="MDYQ01000028">
    <property type="protein sequence ID" value="PRP86671.1"/>
    <property type="molecule type" value="Genomic_DNA"/>
</dbReference>
<keyword evidence="9" id="KW-1185">Reference proteome</keyword>
<dbReference type="OrthoDB" id="7237699at2759"/>
<dbReference type="Pfam" id="PF00017">
    <property type="entry name" value="SH2"/>
    <property type="match status" value="1"/>
</dbReference>
<reference evidence="8 9" key="1">
    <citation type="journal article" date="2018" name="Genome Biol. Evol.">
        <title>Multiple Roots of Fruiting Body Formation in Amoebozoa.</title>
        <authorList>
            <person name="Hillmann F."/>
            <person name="Forbes G."/>
            <person name="Novohradska S."/>
            <person name="Ferling I."/>
            <person name="Riege K."/>
            <person name="Groth M."/>
            <person name="Westermann M."/>
            <person name="Marz M."/>
            <person name="Spaller T."/>
            <person name="Winckler T."/>
            <person name="Schaap P."/>
            <person name="Glockner G."/>
        </authorList>
    </citation>
    <scope>NUCLEOTIDE SEQUENCE [LARGE SCALE GENOMIC DNA]</scope>
    <source>
        <strain evidence="8 9">Jena</strain>
    </source>
</reference>
<evidence type="ECO:0000313" key="8">
    <source>
        <dbReference type="EMBL" id="PRP86671.1"/>
    </source>
</evidence>
<dbReference type="InterPro" id="IPR036860">
    <property type="entry name" value="SH2_dom_sf"/>
</dbReference>
<protein>
    <submittedName>
        <fullName evidence="8">Uncharacterized protein</fullName>
    </submittedName>
</protein>
<gene>
    <name evidence="8" type="ORF">PROFUN_05150</name>
</gene>
<feature type="coiled-coil region" evidence="4">
    <location>
        <begin position="506"/>
        <end position="547"/>
    </location>
</feature>
<dbReference type="InParanoid" id="A0A2P6NRU7"/>
<dbReference type="Pfam" id="PF02761">
    <property type="entry name" value="Cbl_N2"/>
    <property type="match status" value="1"/>
</dbReference>
<keyword evidence="3" id="KW-0727">SH2 domain</keyword>
<dbReference type="PROSITE" id="PS51506">
    <property type="entry name" value="CBL_PTB"/>
    <property type="match status" value="1"/>
</dbReference>
<dbReference type="Gene3D" id="3.30.505.10">
    <property type="entry name" value="SH2 domain"/>
    <property type="match status" value="1"/>
</dbReference>
<keyword evidence="4" id="KW-0175">Coiled coil</keyword>
<keyword evidence="2" id="KW-0106">Calcium</keyword>
<comment type="caution">
    <text evidence="8">The sequence shown here is derived from an EMBL/GenBank/DDBJ whole genome shotgun (WGS) entry which is preliminary data.</text>
</comment>
<dbReference type="PROSITE" id="PS50001">
    <property type="entry name" value="SH2"/>
    <property type="match status" value="1"/>
</dbReference>
<dbReference type="GO" id="GO:0001784">
    <property type="term" value="F:phosphotyrosine residue binding"/>
    <property type="evidence" value="ECO:0007669"/>
    <property type="project" value="InterPro"/>
</dbReference>
<dbReference type="Proteomes" id="UP000241769">
    <property type="component" value="Unassembled WGS sequence"/>
</dbReference>
<sequence>MAQRRCESILELLTIKLNEEGQRSRRGCHSDHLWEYIRSIQHVLLSIECYLKLKKDKRPKNFRTNIGDASYLLHAYLDDLCQPQHRKSFSRVTSSHRLCSVLDNLHSDLYREANQIRNAVKEATAGGASTVKRKKDNGGKPYTFANDHSSFSSLVRDREGETFWEKSFQGRLMVDYPNFLEALSKECGDIKDEDASRLSYVLDSSETGFISVFRFSNFLQMFKPLKDCVQKANREMQAKYFQGFMSMEEVSRLLSGRPRGTFITRISKTQPESVIISHIDHDHNVQNIHLEGNPHGYHMANASSIGNFPDIQEFIEVHKIYKEGLYTDLTRSRYFLGHLAEEEAREILKREKKGSYIVWYNSDGLTVSYNNESEGITHHKGLTLKNDGYIWKQKKVEGQKVYQSLEDALSGLQDRLLSPLRYSTFDVPKQDGAGTSPKVDGRGGEKPSTRPKVSSLCVSNLRSLNCTVPQTIKDNITRGEVAYLKQMLAKMKSRADLSEKRMTSINETLTERLTDAEENLNKVQAQNDALMKRVAKLESHIRRLTKAKPERSFVPASPCVSSPLTTWL</sequence>
<evidence type="ECO:0000259" key="7">
    <source>
        <dbReference type="PROSITE" id="PS51506"/>
    </source>
</evidence>
<evidence type="ECO:0000259" key="6">
    <source>
        <dbReference type="PROSITE" id="PS50001"/>
    </source>
</evidence>
<dbReference type="InterPro" id="IPR011992">
    <property type="entry name" value="EF-hand-dom_pair"/>
</dbReference>
<evidence type="ECO:0000256" key="5">
    <source>
        <dbReference type="SAM" id="MobiDB-lite"/>
    </source>
</evidence>
<evidence type="ECO:0000256" key="4">
    <source>
        <dbReference type="SAM" id="Coils"/>
    </source>
</evidence>
<evidence type="ECO:0000313" key="9">
    <source>
        <dbReference type="Proteomes" id="UP000241769"/>
    </source>
</evidence>